<dbReference type="PANTHER" id="PTHR47791">
    <property type="entry name" value="MEIOTICALLY UP-REGULATED GENE 191 PROTEIN"/>
    <property type="match status" value="1"/>
</dbReference>
<keyword evidence="1" id="KW-0732">Signal</keyword>
<feature type="signal peptide" evidence="1">
    <location>
        <begin position="1"/>
        <end position="33"/>
    </location>
</feature>
<gene>
    <name evidence="2" type="ORF">SAMN05216223_103423</name>
</gene>
<dbReference type="InterPro" id="IPR006311">
    <property type="entry name" value="TAT_signal"/>
</dbReference>
<dbReference type="InterPro" id="IPR008928">
    <property type="entry name" value="6-hairpin_glycosidase_sf"/>
</dbReference>
<organism evidence="2 3">
    <name type="scientific">Actinacidiphila yanglinensis</name>
    <dbReference type="NCBI Taxonomy" id="310779"/>
    <lineage>
        <taxon>Bacteria</taxon>
        <taxon>Bacillati</taxon>
        <taxon>Actinomycetota</taxon>
        <taxon>Actinomycetes</taxon>
        <taxon>Kitasatosporales</taxon>
        <taxon>Streptomycetaceae</taxon>
        <taxon>Actinacidiphila</taxon>
    </lineage>
</organism>
<evidence type="ECO:0000256" key="1">
    <source>
        <dbReference type="SAM" id="SignalP"/>
    </source>
</evidence>
<reference evidence="2 3" key="1">
    <citation type="submission" date="2016-10" db="EMBL/GenBank/DDBJ databases">
        <authorList>
            <person name="de Groot N.N."/>
        </authorList>
    </citation>
    <scope>NUCLEOTIDE SEQUENCE [LARGE SCALE GENOMIC DNA]</scope>
    <source>
        <strain evidence="2 3">CGMCC 4.2023</strain>
    </source>
</reference>
<protein>
    <submittedName>
        <fullName evidence="2">Glycosyl hydrolase family 76</fullName>
    </submittedName>
</protein>
<proteinExistence type="predicted"/>
<dbReference type="Pfam" id="PF03663">
    <property type="entry name" value="Glyco_hydro_76"/>
    <property type="match status" value="1"/>
</dbReference>
<evidence type="ECO:0000313" key="2">
    <source>
        <dbReference type="EMBL" id="SEG15380.1"/>
    </source>
</evidence>
<dbReference type="InterPro" id="IPR005198">
    <property type="entry name" value="Glyco_hydro_76"/>
</dbReference>
<dbReference type="OrthoDB" id="2505409at2"/>
<dbReference type="PANTHER" id="PTHR47791:SF4">
    <property type="entry name" value="(PUTATIVE SECRETED PROTEIN)-RELATED"/>
    <property type="match status" value="1"/>
</dbReference>
<evidence type="ECO:0000313" key="3">
    <source>
        <dbReference type="Proteomes" id="UP000236754"/>
    </source>
</evidence>
<dbReference type="EMBL" id="FNVU01000003">
    <property type="protein sequence ID" value="SEG15380.1"/>
    <property type="molecule type" value="Genomic_DNA"/>
</dbReference>
<feature type="chain" id="PRO_5009289870" evidence="1">
    <location>
        <begin position="34"/>
        <end position="405"/>
    </location>
</feature>
<dbReference type="GO" id="GO:0005975">
    <property type="term" value="P:carbohydrate metabolic process"/>
    <property type="evidence" value="ECO:0007669"/>
    <property type="project" value="InterPro"/>
</dbReference>
<dbReference type="GO" id="GO:0016787">
    <property type="term" value="F:hydrolase activity"/>
    <property type="evidence" value="ECO:0007669"/>
    <property type="project" value="UniProtKB-KW"/>
</dbReference>
<accession>A0A1H5XVG2</accession>
<keyword evidence="2" id="KW-0378">Hydrolase</keyword>
<keyword evidence="3" id="KW-1185">Reference proteome</keyword>
<name>A0A1H5XVG2_9ACTN</name>
<dbReference type="InterPro" id="IPR053169">
    <property type="entry name" value="MUG_Protein"/>
</dbReference>
<sequence>MRSRRLELSLTGAVVAVLAAGTLGAAAPGAARAATPATAAAASHQEGTTARTNAARATATYAALEKYLGTTDGSGLFHEQYPVAAGDNAYSYEWPLSQVHVAALDISTVDPRARGKLAAVDRAQEHYWNAAGGTTGVAGYDSYAVAPYGAGGDLFYDDNEWVGLEKVQDYLQNDDRSALSRAEQIFTLVESGWDTDASHAAPGGVFWTQASWSTDRNTVSNMPAAELGLRLYQITGKRTYLDNAKRFYDWTNANLQSPDGLYWDHVSLTGDIDQTVWSYNQGVPIGVNVLLYQATHDRTYLARAERIAKAAYDWYVTGDRLKSQPVYFNSIFFKNLLLLESVTGGDTYQKATAAYADWVWTSARDPKTGLVRFDTGGTTQSIQQAASAQIFAVLAWPRSKWSTLY</sequence>
<dbReference type="SUPFAM" id="SSF48208">
    <property type="entry name" value="Six-hairpin glycosidases"/>
    <property type="match status" value="1"/>
</dbReference>
<dbReference type="AlphaFoldDB" id="A0A1H5XVG2"/>
<dbReference type="RefSeq" id="WP_103885152.1">
    <property type="nucleotide sequence ID" value="NZ_FNVU01000003.1"/>
</dbReference>
<dbReference type="Gene3D" id="1.50.10.20">
    <property type="match status" value="1"/>
</dbReference>
<dbReference type="PROSITE" id="PS51318">
    <property type="entry name" value="TAT"/>
    <property type="match status" value="1"/>
</dbReference>
<dbReference type="Proteomes" id="UP000236754">
    <property type="component" value="Unassembled WGS sequence"/>
</dbReference>
<dbReference type="PIRSF" id="PIRSF021505">
    <property type="entry name" value="O_gly_hdrol"/>
    <property type="match status" value="1"/>
</dbReference>
<dbReference type="InterPro" id="IPR014512">
    <property type="entry name" value="O_gly_hydro"/>
</dbReference>